<feature type="non-terminal residue" evidence="1">
    <location>
        <position position="1"/>
    </location>
</feature>
<sequence>GNIFGRSQKRMSWSLFFKSFMRLYGTMSLEILKAVCEIWYL</sequence>
<protein>
    <submittedName>
        <fullName evidence="1">Uncharacterized protein</fullName>
    </submittedName>
</protein>
<evidence type="ECO:0000313" key="1">
    <source>
        <dbReference type="EMBL" id="MBA0662825.1"/>
    </source>
</evidence>
<dbReference type="EMBL" id="JABFAB010000010">
    <property type="protein sequence ID" value="MBA0662825.1"/>
    <property type="molecule type" value="Genomic_DNA"/>
</dbReference>
<organism evidence="1 2">
    <name type="scientific">Gossypium klotzschianum</name>
    <dbReference type="NCBI Taxonomy" id="34286"/>
    <lineage>
        <taxon>Eukaryota</taxon>
        <taxon>Viridiplantae</taxon>
        <taxon>Streptophyta</taxon>
        <taxon>Embryophyta</taxon>
        <taxon>Tracheophyta</taxon>
        <taxon>Spermatophyta</taxon>
        <taxon>Magnoliopsida</taxon>
        <taxon>eudicotyledons</taxon>
        <taxon>Gunneridae</taxon>
        <taxon>Pentapetalae</taxon>
        <taxon>rosids</taxon>
        <taxon>malvids</taxon>
        <taxon>Malvales</taxon>
        <taxon>Malvaceae</taxon>
        <taxon>Malvoideae</taxon>
        <taxon>Gossypium</taxon>
    </lineage>
</organism>
<gene>
    <name evidence="1" type="ORF">Goklo_006894</name>
</gene>
<dbReference type="AlphaFoldDB" id="A0A7J8VJ65"/>
<name>A0A7J8VJ65_9ROSI</name>
<dbReference type="Proteomes" id="UP000593573">
    <property type="component" value="Unassembled WGS sequence"/>
</dbReference>
<comment type="caution">
    <text evidence="1">The sequence shown here is derived from an EMBL/GenBank/DDBJ whole genome shotgun (WGS) entry which is preliminary data.</text>
</comment>
<keyword evidence="2" id="KW-1185">Reference proteome</keyword>
<dbReference type="OrthoDB" id="10380853at2759"/>
<proteinExistence type="predicted"/>
<accession>A0A7J8VJ65</accession>
<reference evidence="1 2" key="1">
    <citation type="journal article" date="2019" name="Genome Biol. Evol.">
        <title>Insights into the evolution of the New World diploid cottons (Gossypium, subgenus Houzingenia) based on genome sequencing.</title>
        <authorList>
            <person name="Grover C.E."/>
            <person name="Arick M.A. 2nd"/>
            <person name="Thrash A."/>
            <person name="Conover J.L."/>
            <person name="Sanders W.S."/>
            <person name="Peterson D.G."/>
            <person name="Frelichowski J.E."/>
            <person name="Scheffler J.A."/>
            <person name="Scheffler B.E."/>
            <person name="Wendel J.F."/>
        </authorList>
    </citation>
    <scope>NUCLEOTIDE SEQUENCE [LARGE SCALE GENOMIC DNA]</scope>
    <source>
        <strain evidence="1">57</strain>
        <tissue evidence="1">Leaf</tissue>
    </source>
</reference>
<evidence type="ECO:0000313" key="2">
    <source>
        <dbReference type="Proteomes" id="UP000593573"/>
    </source>
</evidence>